<dbReference type="SUPFAM" id="SSF55874">
    <property type="entry name" value="ATPase domain of HSP90 chaperone/DNA topoisomerase II/histidine kinase"/>
    <property type="match status" value="1"/>
</dbReference>
<feature type="domain" description="Histidine kinase" evidence="7">
    <location>
        <begin position="257"/>
        <end position="480"/>
    </location>
</feature>
<feature type="transmembrane region" description="Helical" evidence="6">
    <location>
        <begin position="12"/>
        <end position="34"/>
    </location>
</feature>
<dbReference type="InterPro" id="IPR003594">
    <property type="entry name" value="HATPase_dom"/>
</dbReference>
<evidence type="ECO:0000259" key="7">
    <source>
        <dbReference type="PROSITE" id="PS50109"/>
    </source>
</evidence>
<comment type="caution">
    <text evidence="9">The sequence shown here is derived from an EMBL/GenBank/DDBJ whole genome shotgun (WGS) entry which is preliminary data.</text>
</comment>
<keyword evidence="6" id="KW-0472">Membrane</keyword>
<dbReference type="PRINTS" id="PR00344">
    <property type="entry name" value="BCTRLSENSOR"/>
</dbReference>
<dbReference type="SMART" id="SM00387">
    <property type="entry name" value="HATPase_c"/>
    <property type="match status" value="1"/>
</dbReference>
<evidence type="ECO:0000256" key="2">
    <source>
        <dbReference type="ARBA" id="ARBA00012438"/>
    </source>
</evidence>
<dbReference type="PANTHER" id="PTHR43065:SF49">
    <property type="entry name" value="HISTIDINE KINASE"/>
    <property type="match status" value="1"/>
</dbReference>
<dbReference type="Gene3D" id="3.40.50.2300">
    <property type="match status" value="1"/>
</dbReference>
<organism evidence="9 10">
    <name type="scientific">Pseudaminobacter soli</name>
    <name type="common">ex Zhang et al. 2022</name>
    <dbReference type="NCBI Taxonomy" id="2831468"/>
    <lineage>
        <taxon>Bacteria</taxon>
        <taxon>Pseudomonadati</taxon>
        <taxon>Pseudomonadota</taxon>
        <taxon>Alphaproteobacteria</taxon>
        <taxon>Hyphomicrobiales</taxon>
        <taxon>Phyllobacteriaceae</taxon>
        <taxon>Pseudaminobacter</taxon>
    </lineage>
</organism>
<accession>A0A942E4U8</accession>
<dbReference type="InterPro" id="IPR005467">
    <property type="entry name" value="His_kinase_dom"/>
</dbReference>
<dbReference type="InterPro" id="IPR036097">
    <property type="entry name" value="HisK_dim/P_sf"/>
</dbReference>
<keyword evidence="10" id="KW-1185">Reference proteome</keyword>
<dbReference type="SUPFAM" id="SSF47384">
    <property type="entry name" value="Homodimeric domain of signal transducing histidine kinase"/>
    <property type="match status" value="1"/>
</dbReference>
<dbReference type="Pfam" id="PF02518">
    <property type="entry name" value="HATPase_c"/>
    <property type="match status" value="1"/>
</dbReference>
<dbReference type="PANTHER" id="PTHR43065">
    <property type="entry name" value="SENSOR HISTIDINE KINASE"/>
    <property type="match status" value="1"/>
</dbReference>
<dbReference type="CDD" id="cd19410">
    <property type="entry name" value="HK9-like_sensor"/>
    <property type="match status" value="1"/>
</dbReference>
<dbReference type="EMBL" id="JAGWCR010000012">
    <property type="protein sequence ID" value="MBS3651188.1"/>
    <property type="molecule type" value="Genomic_DNA"/>
</dbReference>
<evidence type="ECO:0000256" key="1">
    <source>
        <dbReference type="ARBA" id="ARBA00000085"/>
    </source>
</evidence>
<evidence type="ECO:0000259" key="8">
    <source>
        <dbReference type="PROSITE" id="PS50110"/>
    </source>
</evidence>
<dbReference type="InterPro" id="IPR036890">
    <property type="entry name" value="HATPase_C_sf"/>
</dbReference>
<dbReference type="Proteomes" id="UP000680348">
    <property type="component" value="Unassembled WGS sequence"/>
</dbReference>
<dbReference type="InterPro" id="IPR004358">
    <property type="entry name" value="Sig_transdc_His_kin-like_C"/>
</dbReference>
<dbReference type="SUPFAM" id="SSF52172">
    <property type="entry name" value="CheY-like"/>
    <property type="match status" value="1"/>
</dbReference>
<dbReference type="PROSITE" id="PS50110">
    <property type="entry name" value="RESPONSE_REGULATORY"/>
    <property type="match status" value="1"/>
</dbReference>
<dbReference type="AlphaFoldDB" id="A0A942E4U8"/>
<dbReference type="InterPro" id="IPR011006">
    <property type="entry name" value="CheY-like_superfamily"/>
</dbReference>
<evidence type="ECO:0000313" key="10">
    <source>
        <dbReference type="Proteomes" id="UP000680348"/>
    </source>
</evidence>
<reference evidence="9" key="1">
    <citation type="submission" date="2021-04" db="EMBL/GenBank/DDBJ databases">
        <title>Pseudaminobacter soli sp. nov., isolated from paddy soil contaminated by heavy metals.</title>
        <authorList>
            <person name="Zhang K."/>
        </authorList>
    </citation>
    <scope>NUCLEOTIDE SEQUENCE</scope>
    <source>
        <strain evidence="9">19-2017</strain>
    </source>
</reference>
<keyword evidence="6" id="KW-0812">Transmembrane</keyword>
<dbReference type="Pfam" id="PF00072">
    <property type="entry name" value="Response_reg"/>
    <property type="match status" value="1"/>
</dbReference>
<dbReference type="Gene3D" id="1.10.287.130">
    <property type="match status" value="1"/>
</dbReference>
<dbReference type="InterPro" id="IPR007891">
    <property type="entry name" value="CHASE3"/>
</dbReference>
<dbReference type="Pfam" id="PF05227">
    <property type="entry name" value="CHASE3"/>
    <property type="match status" value="1"/>
</dbReference>
<evidence type="ECO:0000256" key="5">
    <source>
        <dbReference type="SAM" id="Coils"/>
    </source>
</evidence>
<dbReference type="InterPro" id="IPR003661">
    <property type="entry name" value="HisK_dim/P_dom"/>
</dbReference>
<evidence type="ECO:0000256" key="3">
    <source>
        <dbReference type="ARBA" id="ARBA00022553"/>
    </source>
</evidence>
<dbReference type="EC" id="2.7.13.3" evidence="2"/>
<gene>
    <name evidence="9" type="ORF">KEU06_21475</name>
</gene>
<dbReference type="PROSITE" id="PS50109">
    <property type="entry name" value="HIS_KIN"/>
    <property type="match status" value="1"/>
</dbReference>
<protein>
    <recommendedName>
        <fullName evidence="2">histidine kinase</fullName>
        <ecNumber evidence="2">2.7.13.3</ecNumber>
    </recommendedName>
</protein>
<name>A0A942E4U8_9HYPH</name>
<evidence type="ECO:0000256" key="4">
    <source>
        <dbReference type="PROSITE-ProRule" id="PRU00169"/>
    </source>
</evidence>
<evidence type="ECO:0000256" key="6">
    <source>
        <dbReference type="SAM" id="Phobius"/>
    </source>
</evidence>
<feature type="modified residue" description="4-aspartylphosphate" evidence="4">
    <location>
        <position position="551"/>
    </location>
</feature>
<dbReference type="RefSeq" id="WP_188256733.1">
    <property type="nucleotide sequence ID" value="NZ_JABVCF010000012.1"/>
</dbReference>
<keyword evidence="3 4" id="KW-0597">Phosphoprotein</keyword>
<comment type="catalytic activity">
    <reaction evidence="1">
        <text>ATP + protein L-histidine = ADP + protein N-phospho-L-histidine.</text>
        <dbReference type="EC" id="2.7.13.3"/>
    </reaction>
</comment>
<keyword evidence="5" id="KW-0175">Coiled coil</keyword>
<feature type="transmembrane region" description="Helical" evidence="6">
    <location>
        <begin position="187"/>
        <end position="205"/>
    </location>
</feature>
<keyword evidence="6" id="KW-1133">Transmembrane helix</keyword>
<sequence length="618" mass="67691">MIARLRKAFLAQLIPLIVGFVVLAAIVVGLTGLIEAQRHDNERIRLAFEFQRQVITLQSLIQDAETSQRGYLLTGEGSYLDLYRAARNALPKALEEVRAAAAGNAGRRAQVDALSAAISDKLGEIAESISLYDQNNASSAIALVRSNQGKLLMDRIRTIIIDIRRDESAILQQRLANSERMNEWMRLYSVVAALAVLSLGVFGVLSARRRLEDVAVVQDQLSRNNKALQKEIATRELAEAQVRQMQKMEAIGQLTGGIAHDFNNMLAVIMSALNLMQRKLKRGESDIQPFVDAAVDATTRAANLTSRLLAFSRQQPLSPKVIDANRLVTGMSELLRRTLGEPIQIETVLAGGLWLTFVDVSQLENALLNLAVNGRDAMPEGGKLTIETANCCLDERYAEEHMDVPAGQYVLIAISDTGTGMAPEVAEKAVEPFYTTKGAKGTGLGLSQVFGFVKQSGGHLKIYSEPGQGTAVKIYLPRYFGDDRPIPQSRPARGAHPPSELILVVEDDRLVRAGTVASLRELGYRVLEAEDADDALRLLAESGEVALLLTDLIMPGTHGRKLASVAREQRPELKVLFTTGFTRNAVVHNGVLDHDVDFIHKPFSIDQLAAKIREVLDR</sequence>
<dbReference type="SMART" id="SM00448">
    <property type="entry name" value="REC"/>
    <property type="match status" value="1"/>
</dbReference>
<dbReference type="Gene3D" id="3.30.565.10">
    <property type="entry name" value="Histidine kinase-like ATPase, C-terminal domain"/>
    <property type="match status" value="1"/>
</dbReference>
<dbReference type="Pfam" id="PF00512">
    <property type="entry name" value="HisKA"/>
    <property type="match status" value="1"/>
</dbReference>
<feature type="domain" description="Response regulatory" evidence="8">
    <location>
        <begin position="501"/>
        <end position="616"/>
    </location>
</feature>
<dbReference type="GO" id="GO:0000155">
    <property type="term" value="F:phosphorelay sensor kinase activity"/>
    <property type="evidence" value="ECO:0007669"/>
    <property type="project" value="InterPro"/>
</dbReference>
<dbReference type="SMART" id="SM00388">
    <property type="entry name" value="HisKA"/>
    <property type="match status" value="1"/>
</dbReference>
<feature type="coiled-coil region" evidence="5">
    <location>
        <begin position="211"/>
        <end position="248"/>
    </location>
</feature>
<proteinExistence type="predicted"/>
<dbReference type="InterPro" id="IPR001789">
    <property type="entry name" value="Sig_transdc_resp-reg_receiver"/>
</dbReference>
<evidence type="ECO:0000313" key="9">
    <source>
        <dbReference type="EMBL" id="MBS3651188.1"/>
    </source>
</evidence>